<dbReference type="KEGG" id="btrm:SAMEA390648703214"/>
<dbReference type="GO" id="GO:0016020">
    <property type="term" value="C:membrane"/>
    <property type="evidence" value="ECO:0007669"/>
    <property type="project" value="InterPro"/>
</dbReference>
<evidence type="ECO:0000313" key="4">
    <source>
        <dbReference type="Proteomes" id="UP000076825"/>
    </source>
</evidence>
<feature type="transmembrane region" description="Helical" evidence="1">
    <location>
        <begin position="158"/>
        <end position="177"/>
    </location>
</feature>
<proteinExistence type="predicted"/>
<protein>
    <submittedName>
        <fullName evidence="3">Membrane protein</fullName>
    </submittedName>
</protein>
<dbReference type="STRING" id="123899.SAMEA3906487_03214"/>
<reference evidence="3 4" key="1">
    <citation type="submission" date="2016-04" db="EMBL/GenBank/DDBJ databases">
        <authorList>
            <consortium name="Pathogen Informatics"/>
        </authorList>
    </citation>
    <scope>NUCLEOTIDE SEQUENCE [LARGE SCALE GENOMIC DNA]</scope>
    <source>
        <strain evidence="3 4">H044680328</strain>
    </source>
</reference>
<evidence type="ECO:0000313" key="3">
    <source>
        <dbReference type="EMBL" id="SAI72504.1"/>
    </source>
</evidence>
<dbReference type="Pfam" id="PF00892">
    <property type="entry name" value="EamA"/>
    <property type="match status" value="1"/>
</dbReference>
<dbReference type="PATRIC" id="fig|123899.6.peg.3210"/>
<feature type="transmembrane region" description="Helical" evidence="1">
    <location>
        <begin position="44"/>
        <end position="65"/>
    </location>
</feature>
<organism evidence="3 4">
    <name type="scientific">Bordetella trematum</name>
    <dbReference type="NCBI Taxonomy" id="123899"/>
    <lineage>
        <taxon>Bacteria</taxon>
        <taxon>Pseudomonadati</taxon>
        <taxon>Pseudomonadota</taxon>
        <taxon>Betaproteobacteria</taxon>
        <taxon>Burkholderiales</taxon>
        <taxon>Alcaligenaceae</taxon>
        <taxon>Bordetella</taxon>
    </lineage>
</organism>
<dbReference type="Proteomes" id="UP000076825">
    <property type="component" value="Chromosome 1"/>
</dbReference>
<keyword evidence="1" id="KW-0472">Membrane</keyword>
<dbReference type="PANTHER" id="PTHR22911:SF103">
    <property type="entry name" value="BLR2811 PROTEIN"/>
    <property type="match status" value="1"/>
</dbReference>
<accession>A0A157KD03</accession>
<keyword evidence="4" id="KW-1185">Reference proteome</keyword>
<dbReference type="eggNOG" id="COG0697">
    <property type="taxonomic scope" value="Bacteria"/>
</dbReference>
<dbReference type="OrthoDB" id="8584557at2"/>
<evidence type="ECO:0000259" key="2">
    <source>
        <dbReference type="Pfam" id="PF00892"/>
    </source>
</evidence>
<feature type="transmembrane region" description="Helical" evidence="1">
    <location>
        <begin position="85"/>
        <end position="102"/>
    </location>
</feature>
<keyword evidence="1" id="KW-0812">Transmembrane</keyword>
<feature type="transmembrane region" description="Helical" evidence="1">
    <location>
        <begin position="189"/>
        <end position="209"/>
    </location>
</feature>
<keyword evidence="1" id="KW-1133">Transmembrane helix</keyword>
<feature type="transmembrane region" description="Helical" evidence="1">
    <location>
        <begin position="135"/>
        <end position="152"/>
    </location>
</feature>
<dbReference type="InterPro" id="IPR000620">
    <property type="entry name" value="EamA_dom"/>
</dbReference>
<feature type="transmembrane region" description="Helical" evidence="1">
    <location>
        <begin position="271"/>
        <end position="289"/>
    </location>
</feature>
<dbReference type="EMBL" id="LT546645">
    <property type="protein sequence ID" value="SAI72504.1"/>
    <property type="molecule type" value="Genomic_DNA"/>
</dbReference>
<dbReference type="InterPro" id="IPR037185">
    <property type="entry name" value="EmrE-like"/>
</dbReference>
<feature type="domain" description="EamA" evidence="2">
    <location>
        <begin position="17"/>
        <end position="149"/>
    </location>
</feature>
<dbReference type="SUPFAM" id="SSF103481">
    <property type="entry name" value="Multidrug resistance efflux transporter EmrE"/>
    <property type="match status" value="2"/>
</dbReference>
<feature type="transmembrane region" description="Helical" evidence="1">
    <location>
        <begin position="108"/>
        <end position="126"/>
    </location>
</feature>
<gene>
    <name evidence="3" type="ORF">SAMEA3906487_03214</name>
</gene>
<dbReference type="RefSeq" id="WP_025516270.1">
    <property type="nucleotide sequence ID" value="NZ_CP016340.1"/>
</dbReference>
<dbReference type="AlphaFoldDB" id="A0A157KD03"/>
<name>A0A157KD03_9BORD</name>
<evidence type="ECO:0000256" key="1">
    <source>
        <dbReference type="SAM" id="Phobius"/>
    </source>
</evidence>
<dbReference type="GeneID" id="56589545"/>
<dbReference type="Gene3D" id="1.10.3730.20">
    <property type="match status" value="1"/>
</dbReference>
<feature type="transmembrane region" description="Helical" evidence="1">
    <location>
        <begin position="246"/>
        <end position="265"/>
    </location>
</feature>
<feature type="transmembrane region" description="Helical" evidence="1">
    <location>
        <begin position="12"/>
        <end position="32"/>
    </location>
</feature>
<sequence>MSEPLSPAPAKGASPLAGIACVIAGIFCLTVSDAQAKWLGAEYSAIQILFLRALLATPVVLLLVLSLGGRRALRTRHLGIHLSRGVINIVSAWCFYLGLSYLPLAENTAIAFAAPLFVTALSVLVLKERVDARRWLAVAAGFAGVLIIVRPGSASFQLAALLPLVTAMLYAVMMITARAISAAESMLTTMFYIVAGQLVCSAVVIPWFWQTPALADLPLFAGVALCSTLGLTLITQGFRIGPASVVAPFDYTGLLWATLLGWLIWREAPDASATLGALFIAGSGLYIAWRETRSRKRRRRTA</sequence>
<dbReference type="PANTHER" id="PTHR22911">
    <property type="entry name" value="ACYL-MALONYL CONDENSING ENZYME-RELATED"/>
    <property type="match status" value="1"/>
</dbReference>
<feature type="transmembrane region" description="Helical" evidence="1">
    <location>
        <begin position="215"/>
        <end position="234"/>
    </location>
</feature>